<evidence type="ECO:0000259" key="14">
    <source>
        <dbReference type="Pfam" id="PF17042"/>
    </source>
</evidence>
<dbReference type="NCBIfam" id="NF043035">
    <property type="entry name" value="OxoTetrKin"/>
    <property type="match status" value="1"/>
</dbReference>
<dbReference type="InterPro" id="IPR042213">
    <property type="entry name" value="NBD_C_sf"/>
</dbReference>
<keyword evidence="16" id="KW-1185">Reference proteome</keyword>
<dbReference type="GO" id="GO:0016301">
    <property type="term" value="F:kinase activity"/>
    <property type="evidence" value="ECO:0007669"/>
    <property type="project" value="UniProtKB-KW"/>
</dbReference>
<dbReference type="GO" id="GO:0005524">
    <property type="term" value="F:ATP binding"/>
    <property type="evidence" value="ECO:0007669"/>
    <property type="project" value="UniProtKB-KW"/>
</dbReference>
<dbReference type="EC" id="2.7.1.217" evidence="10"/>
<dbReference type="SUPFAM" id="SSF142764">
    <property type="entry name" value="YgbK-like"/>
    <property type="match status" value="1"/>
</dbReference>
<dbReference type="InterPro" id="IPR050007">
    <property type="entry name" value="OtnK"/>
</dbReference>
<evidence type="ECO:0000256" key="6">
    <source>
        <dbReference type="ARBA" id="ARBA00023277"/>
    </source>
</evidence>
<proteinExistence type="inferred from homology"/>
<dbReference type="InterPro" id="IPR010737">
    <property type="entry name" value="4-carb_acid_sugar_kinase_N"/>
</dbReference>
<comment type="catalytic activity">
    <reaction evidence="7">
        <text>3-dehydro-L-erythronate + ATP = 3-dehydro-4-O-phospho-L-erythronate + ADP + H(+)</text>
        <dbReference type="Rhea" id="RHEA:52552"/>
        <dbReference type="ChEBI" id="CHEBI:15378"/>
        <dbReference type="ChEBI" id="CHEBI:30616"/>
        <dbReference type="ChEBI" id="CHEBI:136592"/>
        <dbReference type="ChEBI" id="CHEBI:136670"/>
        <dbReference type="ChEBI" id="CHEBI:456216"/>
        <dbReference type="EC" id="2.7.1.217"/>
    </reaction>
</comment>
<evidence type="ECO:0000256" key="7">
    <source>
        <dbReference type="ARBA" id="ARBA00035898"/>
    </source>
</evidence>
<evidence type="ECO:0000256" key="10">
    <source>
        <dbReference type="ARBA" id="ARBA00039095"/>
    </source>
</evidence>
<evidence type="ECO:0000259" key="13">
    <source>
        <dbReference type="Pfam" id="PF07005"/>
    </source>
</evidence>
<comment type="catalytic activity">
    <reaction evidence="8">
        <text>3-dehydro-D-erythronate + ATP = 3-dehydro-4-O-phospho-D-erythronate + ADP + H(+)</text>
        <dbReference type="Rhea" id="RHEA:52556"/>
        <dbReference type="ChEBI" id="CHEBI:15378"/>
        <dbReference type="ChEBI" id="CHEBI:30616"/>
        <dbReference type="ChEBI" id="CHEBI:57958"/>
        <dbReference type="ChEBI" id="CHEBI:136593"/>
        <dbReference type="ChEBI" id="CHEBI:456216"/>
        <dbReference type="EC" id="2.7.1.217"/>
    </reaction>
</comment>
<feature type="domain" description="Four-carbon acid sugar kinase N-terminal" evidence="13">
    <location>
        <begin position="3"/>
        <end position="226"/>
    </location>
</feature>
<dbReference type="InterPro" id="IPR037051">
    <property type="entry name" value="4-carb_acid_sugar_kinase_N_sf"/>
</dbReference>
<evidence type="ECO:0000313" key="15">
    <source>
        <dbReference type="EMBL" id="SMF41344.1"/>
    </source>
</evidence>
<dbReference type="RefSeq" id="WP_085277211.1">
    <property type="nucleotide sequence ID" value="NZ_FXAG01000019.1"/>
</dbReference>
<evidence type="ECO:0000256" key="5">
    <source>
        <dbReference type="ARBA" id="ARBA00022840"/>
    </source>
</evidence>
<dbReference type="Gene3D" id="3.40.50.10840">
    <property type="entry name" value="Putative sugar-binding, N-terminal domain"/>
    <property type="match status" value="1"/>
</dbReference>
<dbReference type="AlphaFoldDB" id="A0A1Y6C359"/>
<evidence type="ECO:0000256" key="3">
    <source>
        <dbReference type="ARBA" id="ARBA00022741"/>
    </source>
</evidence>
<comment type="similarity">
    <text evidence="1">Belongs to the four-carbon acid sugar kinase family.</text>
</comment>
<reference evidence="16" key="1">
    <citation type="submission" date="2017-04" db="EMBL/GenBank/DDBJ databases">
        <authorList>
            <person name="Varghese N."/>
            <person name="Submissions S."/>
        </authorList>
    </citation>
    <scope>NUCLEOTIDE SEQUENCE [LARGE SCALE GENOMIC DNA]</scope>
    <source>
        <strain evidence="16">DSM 22618</strain>
    </source>
</reference>
<keyword evidence="3" id="KW-0547">Nucleotide-binding</keyword>
<keyword evidence="4" id="KW-0418">Kinase</keyword>
<name>A0A1Y6C359_9NEIS</name>
<dbReference type="Pfam" id="PF17042">
    <property type="entry name" value="NBD_C"/>
    <property type="match status" value="1"/>
</dbReference>
<evidence type="ECO:0000256" key="9">
    <source>
        <dbReference type="ARBA" id="ARBA00037335"/>
    </source>
</evidence>
<keyword evidence="6" id="KW-0119">Carbohydrate metabolism</keyword>
<comment type="function">
    <text evidence="9">Catalyzes the ATP-dependent phosphorylation of 3-oxo-tetronate to 3-oxo-tetronate 4-phosphate.</text>
</comment>
<evidence type="ECO:0000313" key="16">
    <source>
        <dbReference type="Proteomes" id="UP000192920"/>
    </source>
</evidence>
<sequence>MILGVIADDFTGATDVASMLVRAGLKTVQVIGVPDGPAPEADAVVVALKSRTNPAGEAVRDSLTALDWLKTGGARQFYFKYCSTFDSTAEGNIGPVTEALLQALGSDFTIACPAFPENSRTVFRGHLFVGDQLLSDSGMRHHPLTPMTDANLVNVLQSQMPGAVGLVRYDTVAQGTAALQARFAELRAEGVKCAVVDAISNDDLRTIAAACVELPLITAGSGVALGLPEVYAARGWVTPDARAAELPAVGGAAAVLSGSCSQATNGQVQHWIDAGRPARRIDPRELAAGRPLAAEALAWVLAQSEPALVYATSNPDDVRAVQAELGVERAGQLVEQCLAQIAHGLTENGVRRLVVAGGETSGAVVQALGVSQLRIGAAIDPGVPWTQVEGRPLLLALKSGNFGTVDFFGKALQQVH</sequence>
<evidence type="ECO:0000256" key="11">
    <source>
        <dbReference type="ARBA" id="ARBA00039461"/>
    </source>
</evidence>
<feature type="domain" description="Four-carbon acid sugar kinase nucleotide binding" evidence="14">
    <location>
        <begin position="254"/>
        <end position="408"/>
    </location>
</feature>
<dbReference type="Gene3D" id="3.40.980.20">
    <property type="entry name" value="Four-carbon acid sugar kinase, nucleotide binding domain"/>
    <property type="match status" value="1"/>
</dbReference>
<dbReference type="STRING" id="1123014.SAMN02745746_03085"/>
<dbReference type="Proteomes" id="UP000192920">
    <property type="component" value="Unassembled WGS sequence"/>
</dbReference>
<evidence type="ECO:0000256" key="12">
    <source>
        <dbReference type="ARBA" id="ARBA00041377"/>
    </source>
</evidence>
<dbReference type="Pfam" id="PF07005">
    <property type="entry name" value="SBD_N"/>
    <property type="match status" value="1"/>
</dbReference>
<protein>
    <recommendedName>
        <fullName evidence="11">3-oxo-tetronate kinase</fullName>
        <ecNumber evidence="10">2.7.1.217</ecNumber>
    </recommendedName>
    <alternativeName>
        <fullName evidence="12">3-dehydrotetronate 4-kinase</fullName>
    </alternativeName>
</protein>
<dbReference type="EMBL" id="FXAG01000019">
    <property type="protein sequence ID" value="SMF41344.1"/>
    <property type="molecule type" value="Genomic_DNA"/>
</dbReference>
<evidence type="ECO:0000256" key="8">
    <source>
        <dbReference type="ARBA" id="ARBA00036346"/>
    </source>
</evidence>
<organism evidence="15 16">
    <name type="scientific">Pseudogulbenkiania subflava DSM 22618</name>
    <dbReference type="NCBI Taxonomy" id="1123014"/>
    <lineage>
        <taxon>Bacteria</taxon>
        <taxon>Pseudomonadati</taxon>
        <taxon>Pseudomonadota</taxon>
        <taxon>Betaproteobacteria</taxon>
        <taxon>Neisseriales</taxon>
        <taxon>Chromobacteriaceae</taxon>
        <taxon>Pseudogulbenkiania</taxon>
    </lineage>
</organism>
<keyword evidence="5" id="KW-0067">ATP-binding</keyword>
<accession>A0A1Y6C359</accession>
<gene>
    <name evidence="15" type="ORF">SAMN02745746_03085</name>
</gene>
<keyword evidence="2" id="KW-0808">Transferase</keyword>
<dbReference type="InterPro" id="IPR031475">
    <property type="entry name" value="NBD_C"/>
</dbReference>
<evidence type="ECO:0000256" key="1">
    <source>
        <dbReference type="ARBA" id="ARBA00005715"/>
    </source>
</evidence>
<evidence type="ECO:0000256" key="4">
    <source>
        <dbReference type="ARBA" id="ARBA00022777"/>
    </source>
</evidence>
<evidence type="ECO:0000256" key="2">
    <source>
        <dbReference type="ARBA" id="ARBA00022679"/>
    </source>
</evidence>